<feature type="chain" id="PRO_5001791134" evidence="9">
    <location>
        <begin position="31"/>
        <end position="626"/>
    </location>
</feature>
<evidence type="ECO:0000256" key="9">
    <source>
        <dbReference type="SAM" id="SignalP"/>
    </source>
</evidence>
<dbReference type="PANTHER" id="PTHR41533">
    <property type="entry name" value="L,D-TRANSPEPTIDASE HI_1667-RELATED"/>
    <property type="match status" value="1"/>
</dbReference>
<dbReference type="Gene3D" id="1.10.101.10">
    <property type="entry name" value="PGBD-like superfamily/PGBD"/>
    <property type="match status" value="1"/>
</dbReference>
<dbReference type="AlphaFoldDB" id="A0A085GGU2"/>
<evidence type="ECO:0000256" key="1">
    <source>
        <dbReference type="ARBA" id="ARBA00004752"/>
    </source>
</evidence>
<dbReference type="EMBL" id="JMPI01000022">
    <property type="protein sequence ID" value="KFC82937.1"/>
    <property type="molecule type" value="Genomic_DNA"/>
</dbReference>
<feature type="region of interest" description="Disordered" evidence="8">
    <location>
        <begin position="38"/>
        <end position="57"/>
    </location>
</feature>
<dbReference type="UniPathway" id="UPA00219"/>
<dbReference type="SUPFAM" id="SSF47090">
    <property type="entry name" value="PGBD-like"/>
    <property type="match status" value="1"/>
</dbReference>
<dbReference type="STRING" id="1006004.GBAG_1310"/>
<dbReference type="RefSeq" id="WP_034494337.1">
    <property type="nucleotide sequence ID" value="NZ_JMPI01000022.1"/>
</dbReference>
<dbReference type="GO" id="GO:0009252">
    <property type="term" value="P:peptidoglycan biosynthetic process"/>
    <property type="evidence" value="ECO:0007669"/>
    <property type="project" value="UniProtKB-UniPathway"/>
</dbReference>
<dbReference type="OrthoDB" id="9778545at2"/>
<evidence type="ECO:0000256" key="4">
    <source>
        <dbReference type="ARBA" id="ARBA00022960"/>
    </source>
</evidence>
<comment type="pathway">
    <text evidence="1 7">Cell wall biogenesis; peptidoglycan biosynthesis.</text>
</comment>
<dbReference type="CDD" id="cd16913">
    <property type="entry name" value="YkuD_like"/>
    <property type="match status" value="1"/>
</dbReference>
<dbReference type="EC" id="2.-.-.-" evidence="11"/>
<evidence type="ECO:0000256" key="5">
    <source>
        <dbReference type="ARBA" id="ARBA00022984"/>
    </source>
</evidence>
<evidence type="ECO:0000256" key="8">
    <source>
        <dbReference type="SAM" id="MobiDB-lite"/>
    </source>
</evidence>
<evidence type="ECO:0000259" key="10">
    <source>
        <dbReference type="PROSITE" id="PS52029"/>
    </source>
</evidence>
<evidence type="ECO:0000313" key="11">
    <source>
        <dbReference type="EMBL" id="KFC82937.1"/>
    </source>
</evidence>
<protein>
    <submittedName>
        <fullName evidence="11">L,D-transpeptidase</fullName>
        <ecNumber evidence="11">2.-.-.-</ecNumber>
    </submittedName>
</protein>
<dbReference type="Gene3D" id="2.40.440.10">
    <property type="entry name" value="L,D-transpeptidase catalytic domain-like"/>
    <property type="match status" value="1"/>
</dbReference>
<dbReference type="InterPro" id="IPR038063">
    <property type="entry name" value="Transpep_catalytic_dom"/>
</dbReference>
<dbReference type="Pfam" id="PF03734">
    <property type="entry name" value="YkuD"/>
    <property type="match status" value="1"/>
</dbReference>
<dbReference type="Proteomes" id="UP000028653">
    <property type="component" value="Unassembled WGS sequence"/>
</dbReference>
<feature type="signal peptide" evidence="9">
    <location>
        <begin position="1"/>
        <end position="30"/>
    </location>
</feature>
<dbReference type="InterPro" id="IPR045380">
    <property type="entry name" value="LD_TPept_scaffold_dom"/>
</dbReference>
<gene>
    <name evidence="11" type="primary">ycbB</name>
    <name evidence="11" type="ORF">GBAG_1310</name>
</gene>
<dbReference type="InterPro" id="IPR005490">
    <property type="entry name" value="LD_TPept_cat_dom"/>
</dbReference>
<dbReference type="Pfam" id="PF20142">
    <property type="entry name" value="Scaffold"/>
    <property type="match status" value="1"/>
</dbReference>
<feature type="domain" description="L,D-TPase catalytic" evidence="10">
    <location>
        <begin position="385"/>
        <end position="566"/>
    </location>
</feature>
<keyword evidence="5 7" id="KW-0573">Peptidoglycan synthesis</keyword>
<dbReference type="GO" id="GO:0008360">
    <property type="term" value="P:regulation of cell shape"/>
    <property type="evidence" value="ECO:0007669"/>
    <property type="project" value="UniProtKB-UniRule"/>
</dbReference>
<dbReference type="GO" id="GO:0004180">
    <property type="term" value="F:carboxypeptidase activity"/>
    <property type="evidence" value="ECO:0007669"/>
    <property type="project" value="UniProtKB-ARBA"/>
</dbReference>
<proteinExistence type="inferred from homology"/>
<dbReference type="InterPro" id="IPR036366">
    <property type="entry name" value="PGBDSf"/>
</dbReference>
<feature type="active site" description="Proton donor/acceptor" evidence="7">
    <location>
        <position position="520"/>
    </location>
</feature>
<keyword evidence="3 11" id="KW-0808">Transferase</keyword>
<evidence type="ECO:0000256" key="7">
    <source>
        <dbReference type="PROSITE-ProRule" id="PRU01373"/>
    </source>
</evidence>
<reference evidence="11 12" key="1">
    <citation type="submission" date="2014-05" db="EMBL/GenBank/DDBJ databases">
        <title>ATOL: Assembling a taxonomically balanced genome-scale reconstruction of the evolutionary history of the Enterobacteriaceae.</title>
        <authorList>
            <person name="Plunkett G.III."/>
            <person name="Neeno-Eckwall E.C."/>
            <person name="Glasner J.D."/>
            <person name="Perna N.T."/>
        </authorList>
    </citation>
    <scope>NUCLEOTIDE SEQUENCE [LARGE SCALE GENOMIC DNA]</scope>
    <source>
        <strain evidence="11 12">ATCC 33320</strain>
    </source>
</reference>
<comment type="similarity">
    <text evidence="2">Belongs to the YkuD family.</text>
</comment>
<keyword evidence="4 7" id="KW-0133">Cell shape</keyword>
<dbReference type="SUPFAM" id="SSF141523">
    <property type="entry name" value="L,D-transpeptidase catalytic domain-like"/>
    <property type="match status" value="1"/>
</dbReference>
<dbReference type="InterPro" id="IPR036365">
    <property type="entry name" value="PGBD-like_sf"/>
</dbReference>
<dbReference type="PROSITE" id="PS52029">
    <property type="entry name" value="LD_TPASE"/>
    <property type="match status" value="1"/>
</dbReference>
<evidence type="ECO:0000313" key="12">
    <source>
        <dbReference type="Proteomes" id="UP000028653"/>
    </source>
</evidence>
<dbReference type="NCBIfam" id="NF007891">
    <property type="entry name" value="PRK10594.1"/>
    <property type="match status" value="1"/>
</dbReference>
<keyword evidence="6 7" id="KW-0961">Cell wall biogenesis/degradation</keyword>
<dbReference type="PANTHER" id="PTHR41533:SF1">
    <property type="entry name" value="L,D-TRANSPEPTIDASE YCBB-RELATED"/>
    <property type="match status" value="1"/>
</dbReference>
<dbReference type="InterPro" id="IPR052905">
    <property type="entry name" value="LD-transpeptidase_YkuD-like"/>
</dbReference>
<evidence type="ECO:0000256" key="2">
    <source>
        <dbReference type="ARBA" id="ARBA00005992"/>
    </source>
</evidence>
<keyword evidence="9" id="KW-0732">Signal</keyword>
<comment type="caution">
    <text evidence="11">The sequence shown here is derived from an EMBL/GenBank/DDBJ whole genome shotgun (WGS) entry which is preliminary data.</text>
</comment>
<organism evidence="11 12">
    <name type="scientific">Buttiauxella agrestis ATCC 33320</name>
    <dbReference type="NCBI Taxonomy" id="1006004"/>
    <lineage>
        <taxon>Bacteria</taxon>
        <taxon>Pseudomonadati</taxon>
        <taxon>Pseudomonadota</taxon>
        <taxon>Gammaproteobacteria</taxon>
        <taxon>Enterobacterales</taxon>
        <taxon>Enterobacteriaceae</taxon>
        <taxon>Buttiauxella</taxon>
    </lineage>
</organism>
<evidence type="ECO:0000256" key="6">
    <source>
        <dbReference type="ARBA" id="ARBA00023316"/>
    </source>
</evidence>
<feature type="active site" description="Nucleophile" evidence="7">
    <location>
        <position position="539"/>
    </location>
</feature>
<accession>A0A085GGU2</accession>
<dbReference type="GO" id="GO:0016740">
    <property type="term" value="F:transferase activity"/>
    <property type="evidence" value="ECO:0007669"/>
    <property type="project" value="UniProtKB-KW"/>
</dbReference>
<dbReference type="GO" id="GO:0071555">
    <property type="term" value="P:cell wall organization"/>
    <property type="evidence" value="ECO:0007669"/>
    <property type="project" value="UniProtKB-UniRule"/>
</dbReference>
<evidence type="ECO:0000256" key="3">
    <source>
        <dbReference type="ARBA" id="ARBA00022679"/>
    </source>
</evidence>
<keyword evidence="12" id="KW-1185">Reference proteome</keyword>
<dbReference type="eggNOG" id="COG2989">
    <property type="taxonomic scope" value="Bacteria"/>
</dbReference>
<sequence length="626" mass="69088">MLLKKTHGFRLSALGYGLALSFAPLFMAQADEPAVVPSDSSAVSIEPASSPDQPLPQSTATATMVGVLPLNSTGMSAAQSRSQLVAHLPAGYTPVYLNALSAFYAAREMKPMWENRDAVKAFQQQLAELAIAGIQPQFTTWVELLTDPSVTGMSRDIVLSDAMMGYLQFVYGIPTEGNRWLYSTKPYKMQTPPISVINQWQVAVDQGTLVSFVETLAPQHPQYAKLHQSLVHLLSDSRPWPQLTGSETLRPGQWSNDVPALREILARTGMLQAEPSIPLPDRSGRGDTIAAVSPSAIQLDSDQTAQQVPDAVAGKKKKSAPAVRSAYSKELIEGVKRFQKWQGLGVDGAIGALTRDWLNVTPQQRASLVALNIQRLRLLPKKLDTGIMVNIPNYSLSYYLNGSEVLASRVIVGRPDRKTPMMSSALNNVVVNPPWNVPPTLARNDILPKVRQDPGYLERHGYSVLRGWSNNAESIDPWRVDWETITASNLPFRFQQKPGTQNSLGRYKFNMPSSDAIYLHDTPNHNLFQKDARALSSGCVRVNKASELANMLLQDAGWNDARISSQLKDGSTKYVNIRQTIPVNLYYLTAFVGEDGRTQYRTDIYNYDLTARSGAQILPKAELLIR</sequence>
<name>A0A085GGU2_9ENTR</name>